<dbReference type="PANTHER" id="PTHR16821:SF2">
    <property type="entry name" value="FRATAXIN, MITOCHONDRIAL"/>
    <property type="match status" value="1"/>
</dbReference>
<feature type="compositionally biased region" description="Polar residues" evidence="13">
    <location>
        <begin position="29"/>
        <end position="38"/>
    </location>
</feature>
<evidence type="ECO:0000256" key="13">
    <source>
        <dbReference type="SAM" id="MobiDB-lite"/>
    </source>
</evidence>
<dbReference type="InterPro" id="IPR020895">
    <property type="entry name" value="Frataxin_CS"/>
</dbReference>
<evidence type="ECO:0000256" key="5">
    <source>
        <dbReference type="ARBA" id="ARBA00022448"/>
    </source>
</evidence>
<keyword evidence="7" id="KW-0809">Transit peptide</keyword>
<dbReference type="PROSITE" id="PS01344">
    <property type="entry name" value="FRATAXIN_1"/>
    <property type="match status" value="1"/>
</dbReference>
<dbReference type="STRING" id="2070753.A0A3A2Z7Q7"/>
<organism evidence="14 15">
    <name type="scientific">Aspergillus sclerotialis</name>
    <dbReference type="NCBI Taxonomy" id="2070753"/>
    <lineage>
        <taxon>Eukaryota</taxon>
        <taxon>Fungi</taxon>
        <taxon>Dikarya</taxon>
        <taxon>Ascomycota</taxon>
        <taxon>Pezizomycotina</taxon>
        <taxon>Eurotiomycetes</taxon>
        <taxon>Eurotiomycetidae</taxon>
        <taxon>Eurotiales</taxon>
        <taxon>Aspergillaceae</taxon>
        <taxon>Aspergillus</taxon>
        <taxon>Aspergillus subgen. Polypaecilum</taxon>
    </lineage>
</organism>
<evidence type="ECO:0000256" key="3">
    <source>
        <dbReference type="ARBA" id="ARBA00013107"/>
    </source>
</evidence>
<gene>
    <name evidence="14" type="ORF">PHISCL_08996</name>
</gene>
<keyword evidence="9" id="KW-0408">Iron</keyword>
<dbReference type="GO" id="GO:0034986">
    <property type="term" value="F:iron chaperone activity"/>
    <property type="evidence" value="ECO:0007669"/>
    <property type="project" value="TreeGrafter"/>
</dbReference>
<keyword evidence="10" id="KW-0406">Ion transport</keyword>
<dbReference type="InterPro" id="IPR036524">
    <property type="entry name" value="Frataxin/CyaY_sf"/>
</dbReference>
<comment type="similarity">
    <text evidence="2">Belongs to the frataxin family.</text>
</comment>
<dbReference type="NCBIfam" id="TIGR03422">
    <property type="entry name" value="mito_frataxin"/>
    <property type="match status" value="1"/>
</dbReference>
<evidence type="ECO:0000256" key="2">
    <source>
        <dbReference type="ARBA" id="ARBA00008183"/>
    </source>
</evidence>
<dbReference type="EC" id="1.16.3.1" evidence="3"/>
<evidence type="ECO:0000256" key="12">
    <source>
        <dbReference type="ARBA" id="ARBA00047990"/>
    </source>
</evidence>
<dbReference type="InterPro" id="IPR002908">
    <property type="entry name" value="Frataxin/CyaY"/>
</dbReference>
<evidence type="ECO:0000256" key="1">
    <source>
        <dbReference type="ARBA" id="ARBA00004173"/>
    </source>
</evidence>
<keyword evidence="6" id="KW-0410">Iron transport</keyword>
<name>A0A3A2Z7Q7_9EURO</name>
<dbReference type="AlphaFoldDB" id="A0A3A2Z7Q7"/>
<dbReference type="GO" id="GO:0008198">
    <property type="term" value="F:ferrous iron binding"/>
    <property type="evidence" value="ECO:0007669"/>
    <property type="project" value="TreeGrafter"/>
</dbReference>
<keyword evidence="11" id="KW-0496">Mitochondrion</keyword>
<keyword evidence="4" id="KW-0409">Iron storage</keyword>
<feature type="region of interest" description="Disordered" evidence="13">
    <location>
        <begin position="27"/>
        <end position="76"/>
    </location>
</feature>
<dbReference type="Pfam" id="PF01491">
    <property type="entry name" value="Frataxin_Cyay"/>
    <property type="match status" value="1"/>
</dbReference>
<proteinExistence type="inferred from homology"/>
<dbReference type="GO" id="GO:0016226">
    <property type="term" value="P:iron-sulfur cluster assembly"/>
    <property type="evidence" value="ECO:0007669"/>
    <property type="project" value="InterPro"/>
</dbReference>
<evidence type="ECO:0000256" key="4">
    <source>
        <dbReference type="ARBA" id="ARBA00022434"/>
    </source>
</evidence>
<dbReference type="PROSITE" id="PS50810">
    <property type="entry name" value="FRATAXIN_2"/>
    <property type="match status" value="1"/>
</dbReference>
<evidence type="ECO:0000256" key="8">
    <source>
        <dbReference type="ARBA" id="ARBA00023002"/>
    </source>
</evidence>
<evidence type="ECO:0000313" key="14">
    <source>
        <dbReference type="EMBL" id="RJE18660.1"/>
    </source>
</evidence>
<evidence type="ECO:0000256" key="10">
    <source>
        <dbReference type="ARBA" id="ARBA00023065"/>
    </source>
</evidence>
<dbReference type="Gene3D" id="3.30.920.10">
    <property type="entry name" value="Frataxin/CyaY"/>
    <property type="match status" value="1"/>
</dbReference>
<keyword evidence="8" id="KW-0560">Oxidoreductase</keyword>
<keyword evidence="5" id="KW-0813">Transport</keyword>
<evidence type="ECO:0000256" key="7">
    <source>
        <dbReference type="ARBA" id="ARBA00022946"/>
    </source>
</evidence>
<dbReference type="InterPro" id="IPR017789">
    <property type="entry name" value="Frataxin"/>
</dbReference>
<comment type="subcellular location">
    <subcellularLocation>
        <location evidence="1">Mitochondrion</location>
    </subcellularLocation>
</comment>
<dbReference type="GO" id="GO:0005739">
    <property type="term" value="C:mitochondrion"/>
    <property type="evidence" value="ECO:0007669"/>
    <property type="project" value="UniProtKB-SubCell"/>
</dbReference>
<accession>A0A3A2Z7Q7</accession>
<dbReference type="FunFam" id="3.30.920.10:FF:000004">
    <property type="entry name" value="Mitochondrial chaperone Frataxin"/>
    <property type="match status" value="1"/>
</dbReference>
<dbReference type="Proteomes" id="UP000266188">
    <property type="component" value="Unassembled WGS sequence"/>
</dbReference>
<dbReference type="SUPFAM" id="SSF55387">
    <property type="entry name" value="Frataxin/Nqo15-like"/>
    <property type="match status" value="1"/>
</dbReference>
<dbReference type="GO" id="GO:0004322">
    <property type="term" value="F:ferroxidase activity"/>
    <property type="evidence" value="ECO:0007669"/>
    <property type="project" value="UniProtKB-EC"/>
</dbReference>
<sequence>MLSRTPRAFLSSIRPTLRIGRVSAPAATYFQSQPQSQPKDVRSSYRPFHSTPAARKGIQPDSSDPKPPKGNSNNVAGAAVHVTEPSPLTPEQYHEYSEHYLNVVITEVERLQEEGSDMEAEYSCFLKAGVMNIVVPGVGTYVLNKQPPNKQIWLSSPISGPKRYDWVVEGDRMHEKQESREFVNGQWIYLRDGSNLTDLLNSELTLSLPKDVYSELEGRS</sequence>
<comment type="catalytic activity">
    <reaction evidence="12">
        <text>4 Fe(2+) + O2 + 4 H(+) = 4 Fe(3+) + 2 H2O</text>
        <dbReference type="Rhea" id="RHEA:11148"/>
        <dbReference type="ChEBI" id="CHEBI:15377"/>
        <dbReference type="ChEBI" id="CHEBI:15378"/>
        <dbReference type="ChEBI" id="CHEBI:15379"/>
        <dbReference type="ChEBI" id="CHEBI:29033"/>
        <dbReference type="ChEBI" id="CHEBI:29034"/>
        <dbReference type="EC" id="1.16.3.1"/>
    </reaction>
</comment>
<dbReference type="GO" id="GO:0051537">
    <property type="term" value="F:2 iron, 2 sulfur cluster binding"/>
    <property type="evidence" value="ECO:0007669"/>
    <property type="project" value="TreeGrafter"/>
</dbReference>
<dbReference type="GO" id="GO:0006879">
    <property type="term" value="P:intracellular iron ion homeostasis"/>
    <property type="evidence" value="ECO:0007669"/>
    <property type="project" value="UniProtKB-KW"/>
</dbReference>
<dbReference type="OrthoDB" id="1897642at2759"/>
<reference evidence="15" key="1">
    <citation type="submission" date="2017-02" db="EMBL/GenBank/DDBJ databases">
        <authorList>
            <person name="Tafer H."/>
            <person name="Lopandic K."/>
        </authorList>
    </citation>
    <scope>NUCLEOTIDE SEQUENCE [LARGE SCALE GENOMIC DNA]</scope>
    <source>
        <strain evidence="15">CBS 366.77</strain>
    </source>
</reference>
<keyword evidence="15" id="KW-1185">Reference proteome</keyword>
<dbReference type="EMBL" id="MVGC01000513">
    <property type="protein sequence ID" value="RJE18660.1"/>
    <property type="molecule type" value="Genomic_DNA"/>
</dbReference>
<comment type="caution">
    <text evidence="14">The sequence shown here is derived from an EMBL/GenBank/DDBJ whole genome shotgun (WGS) entry which is preliminary data.</text>
</comment>
<dbReference type="SMART" id="SM01219">
    <property type="entry name" value="Frataxin_Cyay"/>
    <property type="match status" value="1"/>
</dbReference>
<evidence type="ECO:0000256" key="6">
    <source>
        <dbReference type="ARBA" id="ARBA00022496"/>
    </source>
</evidence>
<evidence type="ECO:0000256" key="9">
    <source>
        <dbReference type="ARBA" id="ARBA00023004"/>
    </source>
</evidence>
<dbReference type="GO" id="GO:0008199">
    <property type="term" value="F:ferric iron binding"/>
    <property type="evidence" value="ECO:0007669"/>
    <property type="project" value="InterPro"/>
</dbReference>
<dbReference type="PANTHER" id="PTHR16821">
    <property type="entry name" value="FRATAXIN"/>
    <property type="match status" value="1"/>
</dbReference>
<dbReference type="GO" id="GO:0006826">
    <property type="term" value="P:iron ion transport"/>
    <property type="evidence" value="ECO:0007669"/>
    <property type="project" value="UniProtKB-KW"/>
</dbReference>
<evidence type="ECO:0000313" key="15">
    <source>
        <dbReference type="Proteomes" id="UP000266188"/>
    </source>
</evidence>
<evidence type="ECO:0000256" key="11">
    <source>
        <dbReference type="ARBA" id="ARBA00023128"/>
    </source>
</evidence>
<protein>
    <recommendedName>
        <fullName evidence="3">ferroxidase</fullName>
        <ecNumber evidence="3">1.16.3.1</ecNumber>
    </recommendedName>
</protein>